<dbReference type="Proteomes" id="UP000184139">
    <property type="component" value="Unassembled WGS sequence"/>
</dbReference>
<reference evidence="4 5" key="1">
    <citation type="submission" date="2016-11" db="EMBL/GenBank/DDBJ databases">
        <authorList>
            <person name="Jaros S."/>
            <person name="Januszkiewicz K."/>
            <person name="Wedrychowicz H."/>
        </authorList>
    </citation>
    <scope>NUCLEOTIDE SEQUENCE [LARGE SCALE GENOMIC DNA]</scope>
    <source>
        <strain evidence="4 5">DSM 9705</strain>
    </source>
</reference>
<evidence type="ECO:0000313" key="5">
    <source>
        <dbReference type="Proteomes" id="UP000184139"/>
    </source>
</evidence>
<keyword evidence="2" id="KW-0812">Transmembrane</keyword>
<dbReference type="EMBL" id="FQXS01000019">
    <property type="protein sequence ID" value="SHH98445.1"/>
    <property type="molecule type" value="Genomic_DNA"/>
</dbReference>
<dbReference type="RefSeq" id="WP_244155871.1">
    <property type="nucleotide sequence ID" value="NZ_FQXS01000019.1"/>
</dbReference>
<accession>A0A1M5XEY7</accession>
<dbReference type="InterPro" id="IPR036291">
    <property type="entry name" value="NAD(P)-bd_dom_sf"/>
</dbReference>
<evidence type="ECO:0000313" key="4">
    <source>
        <dbReference type="EMBL" id="SHH98445.1"/>
    </source>
</evidence>
<keyword evidence="2" id="KW-0472">Membrane</keyword>
<dbReference type="InterPro" id="IPR051203">
    <property type="entry name" value="Polysaccharide_Synthase-Rel"/>
</dbReference>
<dbReference type="PANTHER" id="PTHR43318">
    <property type="entry name" value="UDP-N-ACETYLGLUCOSAMINE 4,6-DEHYDRATASE"/>
    <property type="match status" value="1"/>
</dbReference>
<dbReference type="SUPFAM" id="SSF53335">
    <property type="entry name" value="S-adenosyl-L-methionine-dependent methyltransferases"/>
    <property type="match status" value="1"/>
</dbReference>
<feature type="transmembrane region" description="Helical" evidence="2">
    <location>
        <begin position="70"/>
        <end position="94"/>
    </location>
</feature>
<dbReference type="SUPFAM" id="SSF51735">
    <property type="entry name" value="NAD(P)-binding Rossmann-fold domains"/>
    <property type="match status" value="1"/>
</dbReference>
<organism evidence="4 5">
    <name type="scientific">Desulfofustis glycolicus DSM 9705</name>
    <dbReference type="NCBI Taxonomy" id="1121409"/>
    <lineage>
        <taxon>Bacteria</taxon>
        <taxon>Pseudomonadati</taxon>
        <taxon>Thermodesulfobacteriota</taxon>
        <taxon>Desulfobulbia</taxon>
        <taxon>Desulfobulbales</taxon>
        <taxon>Desulfocapsaceae</taxon>
        <taxon>Desulfofustis</taxon>
    </lineage>
</organism>
<comment type="similarity">
    <text evidence="1">Belongs to the polysaccharide synthase family.</text>
</comment>
<keyword evidence="5" id="KW-1185">Reference proteome</keyword>
<proteinExistence type="inferred from homology"/>
<dbReference type="Pfam" id="PF02719">
    <property type="entry name" value="Polysacc_synt_2"/>
    <property type="match status" value="1"/>
</dbReference>
<name>A0A1M5XEY7_9BACT</name>
<dbReference type="STRING" id="1121409.SAMN02745124_03040"/>
<protein>
    <submittedName>
        <fullName evidence="4">NDP-sugar epimerase, includes UDP-GlcNAc-inverting 4,6-dehydratase FlaA1 and capsular polysaccharide biosynthesis protein EpsC</fullName>
    </submittedName>
</protein>
<evidence type="ECO:0000256" key="1">
    <source>
        <dbReference type="ARBA" id="ARBA00007430"/>
    </source>
</evidence>
<dbReference type="Pfam" id="PF13727">
    <property type="entry name" value="CoA_binding_3"/>
    <property type="match status" value="1"/>
</dbReference>
<sequence length="693" mass="78410">MNSKAPPLNLETLPASMKAAVQDHLQLGGLLMRNPKFWMIFSVDLLLLVFALYCSYFLRYESAALVKGSFAPYAAILPVMLLIKLPVFYLFGLYRGMWRYTSTQDLINITKAITVSFILILVALIYINRLGGLSRSVFVLDALLTFLLISGHRVAIRYFYSSFNGSNRTLLPLTGARKPTKKKKLLVIGAGDAAEKVLREFRSNPDLPYLPVGLVDDRKEKFGLKIHGLPVLGEVADLEEHILRTGADEILIAIATASREQMNRFVETCRKTGLPFKAIPGLSEIIDGKVSIKKIRDISIKDLLGREEVVLDQSRIGDYLKDKTVLVTGGGGSIGSELCRQIIRFAPAQMVIFDSSEENLHNMEMELLYERQFREVEPILGRVQDVRLLDEVFHRYRPQVVFHAAAYKHVPLVERNPWEAVYNNIFATQLLIEATIRHQAERFVLVSTDKAVRPTNVMGASKRLTELLMLTYARNTWDGKFCKQWQKVNHKADDPVYQPEPPHHTTRFMAVRFGNVLGSSGSVIPLFKQQIERGGPVTITHPEITRYFMSIEEAAQLILQAGSMGGDGEIFILRMGDPIKIDSMAREMILLAGREPDSDIPIVYTGLRPGEKLYEELITEGEGIVPTEHHKIMVLRNHVDYSFDRESLFNRLLIEAGNHSSRNIKMQLHDIIPEYTPDFLMDEVLDISTLNDQ</sequence>
<dbReference type="AlphaFoldDB" id="A0A1M5XEY7"/>
<feature type="transmembrane region" description="Helical" evidence="2">
    <location>
        <begin position="106"/>
        <end position="126"/>
    </location>
</feature>
<keyword evidence="2" id="KW-1133">Transmembrane helix</keyword>
<evidence type="ECO:0000259" key="3">
    <source>
        <dbReference type="Pfam" id="PF02719"/>
    </source>
</evidence>
<dbReference type="PANTHER" id="PTHR43318:SF1">
    <property type="entry name" value="POLYSACCHARIDE BIOSYNTHESIS PROTEIN EPSC-RELATED"/>
    <property type="match status" value="1"/>
</dbReference>
<dbReference type="InterPro" id="IPR003869">
    <property type="entry name" value="Polysac_CapD-like"/>
</dbReference>
<feature type="domain" description="Polysaccharide biosynthesis protein CapD-like" evidence="3">
    <location>
        <begin position="325"/>
        <end position="635"/>
    </location>
</feature>
<dbReference type="Gene3D" id="3.40.50.720">
    <property type="entry name" value="NAD(P)-binding Rossmann-like Domain"/>
    <property type="match status" value="2"/>
</dbReference>
<feature type="transmembrane region" description="Helical" evidence="2">
    <location>
        <begin position="37"/>
        <end position="58"/>
    </location>
</feature>
<dbReference type="CDD" id="cd05237">
    <property type="entry name" value="UDP_invert_4-6DH_SDR_e"/>
    <property type="match status" value="1"/>
</dbReference>
<evidence type="ECO:0000256" key="2">
    <source>
        <dbReference type="SAM" id="Phobius"/>
    </source>
</evidence>
<gene>
    <name evidence="4" type="ORF">SAMN02745124_03040</name>
</gene>
<dbReference type="InterPro" id="IPR029063">
    <property type="entry name" value="SAM-dependent_MTases_sf"/>
</dbReference>